<dbReference type="AlphaFoldDB" id="A0A5B0WVQ9"/>
<reference evidence="4 5" key="1">
    <citation type="submission" date="2019-09" db="EMBL/GenBank/DDBJ databases">
        <authorList>
            <person name="Chen X.-Y."/>
        </authorList>
    </citation>
    <scope>NUCLEOTIDE SEQUENCE [LARGE SCALE GENOMIC DNA]</scope>
    <source>
        <strain evidence="4 5">NY5</strain>
    </source>
</reference>
<dbReference type="RefSeq" id="WP_149611870.1">
    <property type="nucleotide sequence ID" value="NZ_VTUX01000006.1"/>
</dbReference>
<feature type="domain" description="Soluble ligand binding" evidence="3">
    <location>
        <begin position="105"/>
        <end position="158"/>
    </location>
</feature>
<dbReference type="EMBL" id="VTUX01000006">
    <property type="protein sequence ID" value="KAA1189969.1"/>
    <property type="molecule type" value="Genomic_DNA"/>
</dbReference>
<dbReference type="InterPro" id="IPR019554">
    <property type="entry name" value="Soluble_ligand-bd"/>
</dbReference>
<gene>
    <name evidence="4" type="ORF">F0M18_12910</name>
</gene>
<evidence type="ECO:0000256" key="1">
    <source>
        <dbReference type="ARBA" id="ARBA00022729"/>
    </source>
</evidence>
<dbReference type="Gene3D" id="3.10.560.10">
    <property type="entry name" value="Outer membrane lipoprotein wza domain like"/>
    <property type="match status" value="1"/>
</dbReference>
<dbReference type="PANTHER" id="PTHR33619:SF3">
    <property type="entry name" value="POLYSACCHARIDE EXPORT PROTEIN GFCE-RELATED"/>
    <property type="match status" value="1"/>
</dbReference>
<keyword evidence="1" id="KW-0732">Signal</keyword>
<evidence type="ECO:0000259" key="2">
    <source>
        <dbReference type="Pfam" id="PF02563"/>
    </source>
</evidence>
<name>A0A5B0WVQ9_9GAMM</name>
<protein>
    <submittedName>
        <fullName evidence="4">Polysaccharide export protein</fullName>
    </submittedName>
</protein>
<evidence type="ECO:0000259" key="3">
    <source>
        <dbReference type="Pfam" id="PF10531"/>
    </source>
</evidence>
<organism evidence="4 5">
    <name type="scientific">Pseudohalioglobus sediminis</name>
    <dbReference type="NCBI Taxonomy" id="2606449"/>
    <lineage>
        <taxon>Bacteria</taxon>
        <taxon>Pseudomonadati</taxon>
        <taxon>Pseudomonadota</taxon>
        <taxon>Gammaproteobacteria</taxon>
        <taxon>Cellvibrionales</taxon>
        <taxon>Halieaceae</taxon>
        <taxon>Pseudohalioglobus</taxon>
    </lineage>
</organism>
<feature type="domain" description="Polysaccharide export protein N-terminal" evidence="2">
    <location>
        <begin position="26"/>
        <end position="98"/>
    </location>
</feature>
<keyword evidence="5" id="KW-1185">Reference proteome</keyword>
<dbReference type="GO" id="GO:0015159">
    <property type="term" value="F:polysaccharide transmembrane transporter activity"/>
    <property type="evidence" value="ECO:0007669"/>
    <property type="project" value="InterPro"/>
</dbReference>
<dbReference type="Gene3D" id="3.30.1950.10">
    <property type="entry name" value="wza like domain"/>
    <property type="match status" value="1"/>
</dbReference>
<evidence type="ECO:0000313" key="4">
    <source>
        <dbReference type="EMBL" id="KAA1189969.1"/>
    </source>
</evidence>
<dbReference type="Pfam" id="PF02563">
    <property type="entry name" value="Poly_export"/>
    <property type="match status" value="1"/>
</dbReference>
<sequence>MSFSQISRLILIALGLSLYSSISISDSYTVNPGDLLRIDVWNEESLSREVLVRPDGIVSLPMAGEVDTTNTTPSVVADKISKALGKYMKDKPRVVVSLVNVNGNKIYVIGKVERPGEYIVTSDTDVMQALALAGGLNAFAAENDIRILRRQPDGQQVAIPFRYARVKAGEALESNIVLQSKDVVVVP</sequence>
<dbReference type="InterPro" id="IPR003715">
    <property type="entry name" value="Poly_export_N"/>
</dbReference>
<dbReference type="PANTHER" id="PTHR33619">
    <property type="entry name" value="POLYSACCHARIDE EXPORT PROTEIN GFCE-RELATED"/>
    <property type="match status" value="1"/>
</dbReference>
<comment type="caution">
    <text evidence="4">The sequence shown here is derived from an EMBL/GenBank/DDBJ whole genome shotgun (WGS) entry which is preliminary data.</text>
</comment>
<dbReference type="InterPro" id="IPR049712">
    <property type="entry name" value="Poly_export"/>
</dbReference>
<evidence type="ECO:0000313" key="5">
    <source>
        <dbReference type="Proteomes" id="UP000323708"/>
    </source>
</evidence>
<dbReference type="Proteomes" id="UP000323708">
    <property type="component" value="Unassembled WGS sequence"/>
</dbReference>
<dbReference type="Pfam" id="PF10531">
    <property type="entry name" value="SLBB"/>
    <property type="match status" value="1"/>
</dbReference>
<proteinExistence type="predicted"/>
<accession>A0A5B0WVQ9</accession>